<dbReference type="GO" id="GO:0006430">
    <property type="term" value="P:lysyl-tRNA aminoacylation"/>
    <property type="evidence" value="ECO:0007669"/>
    <property type="project" value="InterPro"/>
</dbReference>
<keyword evidence="6 14" id="KW-0436">Ligase</keyword>
<dbReference type="GO" id="GO:0005524">
    <property type="term" value="F:ATP binding"/>
    <property type="evidence" value="ECO:0007669"/>
    <property type="project" value="UniProtKB-KW"/>
</dbReference>
<evidence type="ECO:0000256" key="1">
    <source>
        <dbReference type="ARBA" id="ARBA00004496"/>
    </source>
</evidence>
<comment type="caution">
    <text evidence="14">The sequence shown here is derived from an EMBL/GenBank/DDBJ whole genome shotgun (WGS) entry which is preliminary data.</text>
</comment>
<evidence type="ECO:0000256" key="4">
    <source>
        <dbReference type="ARBA" id="ARBA00015745"/>
    </source>
</evidence>
<dbReference type="InterPro" id="IPR008925">
    <property type="entry name" value="aa_tRNA-synth_I_cd-bd_sf"/>
</dbReference>
<feature type="domain" description="Aminoacyl-tRNA synthetase class I anticodon-binding" evidence="13">
    <location>
        <begin position="418"/>
        <end position="495"/>
    </location>
</feature>
<dbReference type="InterPro" id="IPR020751">
    <property type="entry name" value="aa-tRNA-synth_I_codon-bd_sub2"/>
</dbReference>
<dbReference type="InterPro" id="IPR014729">
    <property type="entry name" value="Rossmann-like_a/b/a_fold"/>
</dbReference>
<dbReference type="GO" id="GO:0000049">
    <property type="term" value="F:tRNA binding"/>
    <property type="evidence" value="ECO:0007669"/>
    <property type="project" value="InterPro"/>
</dbReference>
<accession>A0A0W8F584</accession>
<dbReference type="Gene3D" id="3.40.50.620">
    <property type="entry name" value="HUPs"/>
    <property type="match status" value="2"/>
</dbReference>
<evidence type="ECO:0000256" key="5">
    <source>
        <dbReference type="ARBA" id="ARBA00022490"/>
    </source>
</evidence>
<dbReference type="NCBIfam" id="TIGR00467">
    <property type="entry name" value="lysS_arch"/>
    <property type="match status" value="1"/>
</dbReference>
<dbReference type="PANTHER" id="PTHR37940:SF1">
    <property type="entry name" value="LYSINE--TRNA LIGASE"/>
    <property type="match status" value="1"/>
</dbReference>
<evidence type="ECO:0000256" key="8">
    <source>
        <dbReference type="ARBA" id="ARBA00022840"/>
    </source>
</evidence>
<evidence type="ECO:0000256" key="7">
    <source>
        <dbReference type="ARBA" id="ARBA00022741"/>
    </source>
</evidence>
<dbReference type="InterPro" id="IPR045462">
    <property type="entry name" value="aa-tRNA-synth_I_cd-bd"/>
</dbReference>
<reference evidence="14" key="1">
    <citation type="journal article" date="2015" name="Proc. Natl. Acad. Sci. U.S.A.">
        <title>Networks of energetic and metabolic interactions define dynamics in microbial communities.</title>
        <authorList>
            <person name="Embree M."/>
            <person name="Liu J.K."/>
            <person name="Al-Bassam M.M."/>
            <person name="Zengler K."/>
        </authorList>
    </citation>
    <scope>NUCLEOTIDE SEQUENCE</scope>
</reference>
<comment type="catalytic activity">
    <reaction evidence="12">
        <text>tRNA(Lys) + L-lysine + ATP = L-lysyl-tRNA(Lys) + AMP + diphosphate</text>
        <dbReference type="Rhea" id="RHEA:20792"/>
        <dbReference type="Rhea" id="RHEA-COMP:9696"/>
        <dbReference type="Rhea" id="RHEA-COMP:9697"/>
        <dbReference type="ChEBI" id="CHEBI:30616"/>
        <dbReference type="ChEBI" id="CHEBI:32551"/>
        <dbReference type="ChEBI" id="CHEBI:33019"/>
        <dbReference type="ChEBI" id="CHEBI:78442"/>
        <dbReference type="ChEBI" id="CHEBI:78529"/>
        <dbReference type="ChEBI" id="CHEBI:456215"/>
        <dbReference type="EC" id="6.1.1.6"/>
    </reaction>
</comment>
<dbReference type="InterPro" id="IPR001412">
    <property type="entry name" value="aa-tRNA-synth_I_CS"/>
</dbReference>
<keyword evidence="9" id="KW-0648">Protein biosynthesis</keyword>
<dbReference type="InterPro" id="IPR002904">
    <property type="entry name" value="Lys-tRNA-ligase"/>
</dbReference>
<dbReference type="Gene3D" id="1.10.10.770">
    <property type="match status" value="1"/>
</dbReference>
<keyword evidence="5" id="KW-0963">Cytoplasm</keyword>
<evidence type="ECO:0000256" key="11">
    <source>
        <dbReference type="ARBA" id="ARBA00030563"/>
    </source>
</evidence>
<dbReference type="Gene3D" id="1.10.10.350">
    <property type="match status" value="1"/>
</dbReference>
<dbReference type="EMBL" id="LNQE01001516">
    <property type="protein sequence ID" value="KUG16041.1"/>
    <property type="molecule type" value="Genomic_DNA"/>
</dbReference>
<dbReference type="HAMAP" id="MF_00177">
    <property type="entry name" value="Lys_tRNA_synth_class1"/>
    <property type="match status" value="1"/>
</dbReference>
<evidence type="ECO:0000256" key="6">
    <source>
        <dbReference type="ARBA" id="ARBA00022598"/>
    </source>
</evidence>
<dbReference type="Pfam" id="PF19269">
    <property type="entry name" value="Anticodon_2"/>
    <property type="match status" value="1"/>
</dbReference>
<evidence type="ECO:0000256" key="3">
    <source>
        <dbReference type="ARBA" id="ARBA00013166"/>
    </source>
</evidence>
<keyword evidence="8" id="KW-0067">ATP-binding</keyword>
<sequence length="499" mass="55794">MSIHWADVIAEKLEGSGPHTIATGITPSGPVHIGNMREVMTAEAVYRALLDRGVQARLIYIADTFDRLRRLYPFLPESFNEHIGKPLSQIPCPEGCCASYADHFLTPFLKSMERLGIRPEVYRADVLYKEGKYNDAIKTAISRKDDIARILKEVSGRDVPEGWSPFDAICKVCGRTNTTHVTGFDLDAETVDYVCSCGSSGTVSMAGGGKLVWRVDWPARWPIFRVTVEPFGKDHATAGGSYDTGKRISEEIYGYPAPFPMVYEWIHLKGVGAMHSSTGIVVTIQEMLDVVPPEVLRYLIIRNKPEKHIEFDPGLPLLSLVDEYDQRKGDERAIELSNVSKSGPFEIPFRHMVTAVQIARGDEEQLFVALKRSGYDVISRREEILGRARNVQVWLEKYAPKYVKFQLQETLPAAVNNLSPAERQALGLLAGRIEDKTAAEIHDLVYVVAKEMNLDSKKFFQAIYLTFLGDRQGPKVGWFLASLDRDFVRSRLAAAASPA</sequence>
<keyword evidence="10 14" id="KW-0030">Aminoacyl-tRNA synthetase</keyword>
<proteinExistence type="inferred from homology"/>
<comment type="subcellular location">
    <subcellularLocation>
        <location evidence="1">Cytoplasm</location>
    </subcellularLocation>
</comment>
<name>A0A0W8F584_9ZZZZ</name>
<dbReference type="PANTHER" id="PTHR37940">
    <property type="entry name" value="LYSINE--TRNA LIGASE"/>
    <property type="match status" value="1"/>
</dbReference>
<evidence type="ECO:0000256" key="2">
    <source>
        <dbReference type="ARBA" id="ARBA00005594"/>
    </source>
</evidence>
<dbReference type="EC" id="6.1.1.6" evidence="3"/>
<dbReference type="Gene3D" id="6.10.20.10">
    <property type="entry name" value="Lysine tRNA ligase, stem contact fold domain"/>
    <property type="match status" value="1"/>
</dbReference>
<dbReference type="GO" id="GO:0004824">
    <property type="term" value="F:lysine-tRNA ligase activity"/>
    <property type="evidence" value="ECO:0007669"/>
    <property type="project" value="UniProtKB-EC"/>
</dbReference>
<dbReference type="Pfam" id="PF01921">
    <property type="entry name" value="tRNA-synt_1f"/>
    <property type="match status" value="1"/>
</dbReference>
<evidence type="ECO:0000259" key="13">
    <source>
        <dbReference type="Pfam" id="PF19269"/>
    </source>
</evidence>
<evidence type="ECO:0000256" key="10">
    <source>
        <dbReference type="ARBA" id="ARBA00023146"/>
    </source>
</evidence>
<dbReference type="PROSITE" id="PS00178">
    <property type="entry name" value="AA_TRNA_LIGASE_I"/>
    <property type="match status" value="1"/>
</dbReference>
<protein>
    <recommendedName>
        <fullName evidence="4">Lysine--tRNA ligase</fullName>
        <ecNumber evidence="3">6.1.1.6</ecNumber>
    </recommendedName>
    <alternativeName>
        <fullName evidence="11">Lysyl-tRNA synthetase</fullName>
    </alternativeName>
</protein>
<dbReference type="SUPFAM" id="SSF48163">
    <property type="entry name" value="An anticodon-binding domain of class I aminoacyl-tRNA synthetases"/>
    <property type="match status" value="1"/>
</dbReference>
<comment type="similarity">
    <text evidence="2">Belongs to the class-I aminoacyl-tRNA synthetase family.</text>
</comment>
<dbReference type="SUPFAM" id="SSF52374">
    <property type="entry name" value="Nucleotidylyl transferase"/>
    <property type="match status" value="1"/>
</dbReference>
<dbReference type="GO" id="GO:0005737">
    <property type="term" value="C:cytoplasm"/>
    <property type="evidence" value="ECO:0007669"/>
    <property type="project" value="UniProtKB-SubCell"/>
</dbReference>
<dbReference type="InterPro" id="IPR042078">
    <property type="entry name" value="Lys-tRNA-ligase_SC_fold"/>
</dbReference>
<evidence type="ECO:0000256" key="12">
    <source>
        <dbReference type="ARBA" id="ARBA00048573"/>
    </source>
</evidence>
<evidence type="ECO:0000256" key="9">
    <source>
        <dbReference type="ARBA" id="ARBA00022917"/>
    </source>
</evidence>
<organism evidence="14">
    <name type="scientific">hydrocarbon metagenome</name>
    <dbReference type="NCBI Taxonomy" id="938273"/>
    <lineage>
        <taxon>unclassified sequences</taxon>
        <taxon>metagenomes</taxon>
        <taxon>ecological metagenomes</taxon>
    </lineage>
</organism>
<dbReference type="AlphaFoldDB" id="A0A0W8F584"/>
<evidence type="ECO:0000313" key="14">
    <source>
        <dbReference type="EMBL" id="KUG16041.1"/>
    </source>
</evidence>
<keyword evidence="7" id="KW-0547">Nucleotide-binding</keyword>
<gene>
    <name evidence="14" type="ORF">ASZ90_014268</name>
</gene>